<dbReference type="RefSeq" id="WP_229783181.1">
    <property type="nucleotide sequence ID" value="NZ_BMOU01000006.1"/>
</dbReference>
<sequence>MSDADRVRVHLHHTMTGRYPLRLLDLLFYGDRVLAVEYDYLTGFDIATGGARRRAEAFAATVTEEGVAAAIDTAERCRELPYETLDSVRIYDGGSLGRVKVVLDRATGSSLTVRVHGEVDVESFAGAVRTVLAPYDATVERESGLGLRDALPVLSRR</sequence>
<dbReference type="AlphaFoldDB" id="A0A830GRM7"/>
<reference evidence="1" key="2">
    <citation type="submission" date="2020-09" db="EMBL/GenBank/DDBJ databases">
        <authorList>
            <person name="Sun Q."/>
            <person name="Ohkuma M."/>
        </authorList>
    </citation>
    <scope>NUCLEOTIDE SEQUENCE</scope>
    <source>
        <strain evidence="1">JCM 17820</strain>
    </source>
</reference>
<protein>
    <submittedName>
        <fullName evidence="1">Uncharacterized protein</fullName>
    </submittedName>
</protein>
<accession>A0A830GRM7</accession>
<reference evidence="1" key="1">
    <citation type="journal article" date="2014" name="Int. J. Syst. Evol. Microbiol.">
        <title>Complete genome sequence of Corynebacterium casei LMG S-19264T (=DSM 44701T), isolated from a smear-ripened cheese.</title>
        <authorList>
            <consortium name="US DOE Joint Genome Institute (JGI-PGF)"/>
            <person name="Walter F."/>
            <person name="Albersmeier A."/>
            <person name="Kalinowski J."/>
            <person name="Ruckert C."/>
        </authorList>
    </citation>
    <scope>NUCLEOTIDE SEQUENCE</scope>
    <source>
        <strain evidence="1">JCM 17820</strain>
    </source>
</reference>
<organism evidence="1 2">
    <name type="scientific">Haloarcula pellucida</name>
    <dbReference type="NCBI Taxonomy" id="1427151"/>
    <lineage>
        <taxon>Archaea</taxon>
        <taxon>Methanobacteriati</taxon>
        <taxon>Methanobacteriota</taxon>
        <taxon>Stenosarchaea group</taxon>
        <taxon>Halobacteria</taxon>
        <taxon>Halobacteriales</taxon>
        <taxon>Haloarculaceae</taxon>
        <taxon>Haloarcula</taxon>
    </lineage>
</organism>
<dbReference type="EMBL" id="BMOU01000006">
    <property type="protein sequence ID" value="GGO01544.1"/>
    <property type="molecule type" value="Genomic_DNA"/>
</dbReference>
<keyword evidence="2" id="KW-1185">Reference proteome</keyword>
<evidence type="ECO:0000313" key="1">
    <source>
        <dbReference type="EMBL" id="GGO01544.1"/>
    </source>
</evidence>
<dbReference type="Proteomes" id="UP000605784">
    <property type="component" value="Unassembled WGS sequence"/>
</dbReference>
<proteinExistence type="predicted"/>
<gene>
    <name evidence="1" type="ORF">GCM10009030_35320</name>
</gene>
<comment type="caution">
    <text evidence="1">The sequence shown here is derived from an EMBL/GenBank/DDBJ whole genome shotgun (WGS) entry which is preliminary data.</text>
</comment>
<evidence type="ECO:0000313" key="2">
    <source>
        <dbReference type="Proteomes" id="UP000605784"/>
    </source>
</evidence>
<name>A0A830GRM7_9EURY</name>